<feature type="region of interest" description="Disordered" evidence="1">
    <location>
        <begin position="1"/>
        <end position="112"/>
    </location>
</feature>
<feature type="compositionally biased region" description="Polar residues" evidence="1">
    <location>
        <begin position="68"/>
        <end position="85"/>
    </location>
</feature>
<protein>
    <submittedName>
        <fullName evidence="2">Uncharacterized protein</fullName>
    </submittedName>
</protein>
<dbReference type="STRING" id="39946.A2YQH6"/>
<accession>A2YQH6</accession>
<reference evidence="2 3" key="1">
    <citation type="journal article" date="2005" name="PLoS Biol.">
        <title>The genomes of Oryza sativa: a history of duplications.</title>
        <authorList>
            <person name="Yu J."/>
            <person name="Wang J."/>
            <person name="Lin W."/>
            <person name="Li S."/>
            <person name="Li H."/>
            <person name="Zhou J."/>
            <person name="Ni P."/>
            <person name="Dong W."/>
            <person name="Hu S."/>
            <person name="Zeng C."/>
            <person name="Zhang J."/>
            <person name="Zhang Y."/>
            <person name="Li R."/>
            <person name="Xu Z."/>
            <person name="Li S."/>
            <person name="Li X."/>
            <person name="Zheng H."/>
            <person name="Cong L."/>
            <person name="Lin L."/>
            <person name="Yin J."/>
            <person name="Geng J."/>
            <person name="Li G."/>
            <person name="Shi J."/>
            <person name="Liu J."/>
            <person name="Lv H."/>
            <person name="Li J."/>
            <person name="Wang J."/>
            <person name="Deng Y."/>
            <person name="Ran L."/>
            <person name="Shi X."/>
            <person name="Wang X."/>
            <person name="Wu Q."/>
            <person name="Li C."/>
            <person name="Ren X."/>
            <person name="Wang J."/>
            <person name="Wang X."/>
            <person name="Li D."/>
            <person name="Liu D."/>
            <person name="Zhang X."/>
            <person name="Ji Z."/>
            <person name="Zhao W."/>
            <person name="Sun Y."/>
            <person name="Zhang Z."/>
            <person name="Bao J."/>
            <person name="Han Y."/>
            <person name="Dong L."/>
            <person name="Ji J."/>
            <person name="Chen P."/>
            <person name="Wu S."/>
            <person name="Liu J."/>
            <person name="Xiao Y."/>
            <person name="Bu D."/>
            <person name="Tan J."/>
            <person name="Yang L."/>
            <person name="Ye C."/>
            <person name="Zhang J."/>
            <person name="Xu J."/>
            <person name="Zhou Y."/>
            <person name="Yu Y."/>
            <person name="Zhang B."/>
            <person name="Zhuang S."/>
            <person name="Wei H."/>
            <person name="Liu B."/>
            <person name="Lei M."/>
            <person name="Yu H."/>
            <person name="Li Y."/>
            <person name="Xu H."/>
            <person name="Wei S."/>
            <person name="He X."/>
            <person name="Fang L."/>
            <person name="Zhang Z."/>
            <person name="Zhang Y."/>
            <person name="Huang X."/>
            <person name="Su Z."/>
            <person name="Tong W."/>
            <person name="Li J."/>
            <person name="Tong Z."/>
            <person name="Li S."/>
            <person name="Ye J."/>
            <person name="Wang L."/>
            <person name="Fang L."/>
            <person name="Lei T."/>
            <person name="Chen C."/>
            <person name="Chen H."/>
            <person name="Xu Z."/>
            <person name="Li H."/>
            <person name="Huang H."/>
            <person name="Zhang F."/>
            <person name="Xu H."/>
            <person name="Li N."/>
            <person name="Zhao C."/>
            <person name="Li S."/>
            <person name="Dong L."/>
            <person name="Huang Y."/>
            <person name="Li L."/>
            <person name="Xi Y."/>
            <person name="Qi Q."/>
            <person name="Li W."/>
            <person name="Zhang B."/>
            <person name="Hu W."/>
            <person name="Zhang Y."/>
            <person name="Tian X."/>
            <person name="Jiao Y."/>
            <person name="Liang X."/>
            <person name="Jin J."/>
            <person name="Gao L."/>
            <person name="Zheng W."/>
            <person name="Hao B."/>
            <person name="Liu S."/>
            <person name="Wang W."/>
            <person name="Yuan L."/>
            <person name="Cao M."/>
            <person name="McDermott J."/>
            <person name="Samudrala R."/>
            <person name="Wang J."/>
            <person name="Wong G.K."/>
            <person name="Yang H."/>
        </authorList>
    </citation>
    <scope>NUCLEOTIDE SEQUENCE [LARGE SCALE GENOMIC DNA]</scope>
    <source>
        <strain evidence="3">cv. 93-11</strain>
    </source>
</reference>
<feature type="compositionally biased region" description="Basic and acidic residues" evidence="1">
    <location>
        <begin position="172"/>
        <end position="188"/>
    </location>
</feature>
<proteinExistence type="predicted"/>
<feature type="region of interest" description="Disordered" evidence="1">
    <location>
        <begin position="172"/>
        <end position="205"/>
    </location>
</feature>
<evidence type="ECO:0000256" key="1">
    <source>
        <dbReference type="SAM" id="MobiDB-lite"/>
    </source>
</evidence>
<sequence length="250" mass="26466">MASSMAATATLSPPVLSAERPTVRGGLFLPPSPATSRSLRLQSARRCGISPATRKPRSLPRAAKGLENGSSPLRTWRSEWQTPQAAQIGPASASIIRGNKQRNKETQEQQTIDGCNDATFGLDEELAGLGARHAEVLEGERAAGLPEHRAAHEAGPAGDVVPRGGCRVRLRREGAAERAADSSEDGERGGAGAAGSGGDRHGKPLALSATLNSTQLVTKVSKADQIDAYICMLKTLFFLRFILLLVTWRV</sequence>
<dbReference type="AlphaFoldDB" id="A2YQH6"/>
<dbReference type="EMBL" id="CM000133">
    <property type="protein sequence ID" value="EAZ05337.1"/>
    <property type="molecule type" value="Genomic_DNA"/>
</dbReference>
<keyword evidence="3" id="KW-1185">Reference proteome</keyword>
<dbReference type="Gramene" id="BGIOSGA027779-TA">
    <property type="protein sequence ID" value="BGIOSGA027779-PA"/>
    <property type="gene ID" value="BGIOSGA027779"/>
</dbReference>
<feature type="compositionally biased region" description="Low complexity" evidence="1">
    <location>
        <begin position="1"/>
        <end position="10"/>
    </location>
</feature>
<name>A2YQH6_ORYSI</name>
<evidence type="ECO:0000313" key="3">
    <source>
        <dbReference type="Proteomes" id="UP000007015"/>
    </source>
</evidence>
<dbReference type="Proteomes" id="UP000007015">
    <property type="component" value="Chromosome 8"/>
</dbReference>
<organism evidence="2 3">
    <name type="scientific">Oryza sativa subsp. indica</name>
    <name type="common">Rice</name>
    <dbReference type="NCBI Taxonomy" id="39946"/>
    <lineage>
        <taxon>Eukaryota</taxon>
        <taxon>Viridiplantae</taxon>
        <taxon>Streptophyta</taxon>
        <taxon>Embryophyta</taxon>
        <taxon>Tracheophyta</taxon>
        <taxon>Spermatophyta</taxon>
        <taxon>Magnoliopsida</taxon>
        <taxon>Liliopsida</taxon>
        <taxon>Poales</taxon>
        <taxon>Poaceae</taxon>
        <taxon>BOP clade</taxon>
        <taxon>Oryzoideae</taxon>
        <taxon>Oryzeae</taxon>
        <taxon>Oryzinae</taxon>
        <taxon>Oryza</taxon>
        <taxon>Oryza sativa</taxon>
    </lineage>
</organism>
<dbReference type="HOGENOM" id="CLU_1112833_0_0_1"/>
<gene>
    <name evidence="2" type="ORF">OsI_27541</name>
</gene>
<evidence type="ECO:0000313" key="2">
    <source>
        <dbReference type="EMBL" id="EAZ05337.1"/>
    </source>
</evidence>